<reference evidence="2 3" key="1">
    <citation type="submission" date="2019-11" db="EMBL/GenBank/DDBJ databases">
        <authorList>
            <person name="Cheng Q."/>
            <person name="Yang Z."/>
        </authorList>
    </citation>
    <scope>NUCLEOTIDE SEQUENCE [LARGE SCALE GENOMIC DNA]</scope>
    <source>
        <strain evidence="2 3">HX-22-1</strain>
    </source>
</reference>
<dbReference type="PANTHER" id="PTHR38590">
    <property type="entry name" value="BLL0828 PROTEIN"/>
    <property type="match status" value="1"/>
</dbReference>
<feature type="domain" description="DUF559" evidence="1">
    <location>
        <begin position="16"/>
        <end position="123"/>
    </location>
</feature>
<organism evidence="2 3">
    <name type="scientific">Pedobacter puniceum</name>
    <dbReference type="NCBI Taxonomy" id="2666136"/>
    <lineage>
        <taxon>Bacteria</taxon>
        <taxon>Pseudomonadati</taxon>
        <taxon>Bacteroidota</taxon>
        <taxon>Sphingobacteriia</taxon>
        <taxon>Sphingobacteriales</taxon>
        <taxon>Sphingobacteriaceae</taxon>
        <taxon>Pedobacter</taxon>
    </lineage>
</organism>
<dbReference type="InterPro" id="IPR007569">
    <property type="entry name" value="DUF559"/>
</dbReference>
<sequence length="129" mass="15490">MDKANKENHFLYNINLRDYAKVNRKEMTKAEACIWKFVLSGKQMMGYQFRRQRPILNYIADFMCKELMLIIEVDGLTHHWDEVSKKDAIRDWDLKSVGFHIIRFSDEEVLSDIENVKRAIENFIFNLKK</sequence>
<keyword evidence="3" id="KW-1185">Reference proteome</keyword>
<dbReference type="Proteomes" id="UP000462931">
    <property type="component" value="Unassembled WGS sequence"/>
</dbReference>
<dbReference type="CDD" id="cd01038">
    <property type="entry name" value="Endonuclease_DUF559"/>
    <property type="match status" value="1"/>
</dbReference>
<dbReference type="SUPFAM" id="SSF52980">
    <property type="entry name" value="Restriction endonuclease-like"/>
    <property type="match status" value="1"/>
</dbReference>
<dbReference type="PANTHER" id="PTHR38590:SF1">
    <property type="entry name" value="BLL0828 PROTEIN"/>
    <property type="match status" value="1"/>
</dbReference>
<dbReference type="RefSeq" id="WP_154285827.1">
    <property type="nucleotide sequence ID" value="NZ_WKJI01000001.1"/>
</dbReference>
<accession>A0A7K0FKL2</accession>
<evidence type="ECO:0000313" key="2">
    <source>
        <dbReference type="EMBL" id="MRX45657.1"/>
    </source>
</evidence>
<evidence type="ECO:0000313" key="3">
    <source>
        <dbReference type="Proteomes" id="UP000462931"/>
    </source>
</evidence>
<dbReference type="Gene3D" id="3.40.960.10">
    <property type="entry name" value="VSR Endonuclease"/>
    <property type="match status" value="1"/>
</dbReference>
<gene>
    <name evidence="2" type="ORF">GJJ64_00470</name>
</gene>
<protein>
    <submittedName>
        <fullName evidence="2">DUF559 domain-containing protein</fullName>
    </submittedName>
</protein>
<comment type="caution">
    <text evidence="2">The sequence shown here is derived from an EMBL/GenBank/DDBJ whole genome shotgun (WGS) entry which is preliminary data.</text>
</comment>
<dbReference type="AlphaFoldDB" id="A0A7K0FKL2"/>
<name>A0A7K0FKL2_9SPHI</name>
<dbReference type="Pfam" id="PF04480">
    <property type="entry name" value="DUF559"/>
    <property type="match status" value="1"/>
</dbReference>
<proteinExistence type="predicted"/>
<evidence type="ECO:0000259" key="1">
    <source>
        <dbReference type="Pfam" id="PF04480"/>
    </source>
</evidence>
<dbReference type="InterPro" id="IPR047216">
    <property type="entry name" value="Endonuclease_DUF559_bact"/>
</dbReference>
<dbReference type="InterPro" id="IPR011335">
    <property type="entry name" value="Restrct_endonuc-II-like"/>
</dbReference>
<dbReference type="EMBL" id="WKJI01000001">
    <property type="protein sequence ID" value="MRX45657.1"/>
    <property type="molecule type" value="Genomic_DNA"/>
</dbReference>